<evidence type="ECO:0000313" key="2">
    <source>
        <dbReference type="Proteomes" id="UP000460290"/>
    </source>
</evidence>
<organism evidence="1 2">
    <name type="scientific">Pontixanthobacter aestiaquae</name>
    <dbReference type="NCBI Taxonomy" id="1509367"/>
    <lineage>
        <taxon>Bacteria</taxon>
        <taxon>Pseudomonadati</taxon>
        <taxon>Pseudomonadota</taxon>
        <taxon>Alphaproteobacteria</taxon>
        <taxon>Sphingomonadales</taxon>
        <taxon>Erythrobacteraceae</taxon>
        <taxon>Pontixanthobacter</taxon>
    </lineage>
</organism>
<keyword evidence="2" id="KW-1185">Reference proteome</keyword>
<protein>
    <recommendedName>
        <fullName evidence="3">Protein ImuA</fullName>
    </recommendedName>
</protein>
<name>A0A844Z8V4_9SPHN</name>
<dbReference type="AlphaFoldDB" id="A0A844Z8V4"/>
<dbReference type="OrthoDB" id="7202530at2"/>
<dbReference type="InterPro" id="IPR027417">
    <property type="entry name" value="P-loop_NTPase"/>
</dbReference>
<evidence type="ECO:0008006" key="3">
    <source>
        <dbReference type="Google" id="ProtNLM"/>
    </source>
</evidence>
<comment type="caution">
    <text evidence="1">The sequence shown here is derived from an EMBL/GenBank/DDBJ whole genome shotgun (WGS) entry which is preliminary data.</text>
</comment>
<dbReference type="SUPFAM" id="SSF52540">
    <property type="entry name" value="P-loop containing nucleoside triphosphate hydrolases"/>
    <property type="match status" value="1"/>
</dbReference>
<sequence length="236" mass="25850">MEVPTVQASQLMSLRQSTDTQWNPQIDYAPTQTEIFCSSDTAAGGGFAMAMAQKHGGDRPWLWVQDERSRKRSGVPYLYGLPESLRHDCHYVAADKVEDALFALEEGLKCSALSFVIGEISGDPKALGFTQSRRLAFASENYGVPLYLIRGDAERSLSAARMRWDIEAAMSLPCATNSKASGSPVWNAELFRSRLYRPSRWKLGHDDGALTIVSSANRLDMVAISGDRPLAEAGSA</sequence>
<dbReference type="RefSeq" id="WP_160614603.1">
    <property type="nucleotide sequence ID" value="NZ_JAUFQM010000001.1"/>
</dbReference>
<gene>
    <name evidence="1" type="ORF">GRI35_13345</name>
</gene>
<accession>A0A844Z8V4</accession>
<reference evidence="1 2" key="1">
    <citation type="submission" date="2019-12" db="EMBL/GenBank/DDBJ databases">
        <title>Genomic-based taxomic classification of the family Erythrobacteraceae.</title>
        <authorList>
            <person name="Xu L."/>
        </authorList>
    </citation>
    <scope>NUCLEOTIDE SEQUENCE [LARGE SCALE GENOMIC DNA]</scope>
    <source>
        <strain evidence="1 2">KCTC 42006</strain>
    </source>
</reference>
<dbReference type="Gene3D" id="3.40.50.300">
    <property type="entry name" value="P-loop containing nucleotide triphosphate hydrolases"/>
    <property type="match status" value="1"/>
</dbReference>
<dbReference type="EMBL" id="WTYZ01000001">
    <property type="protein sequence ID" value="MXO84355.1"/>
    <property type="molecule type" value="Genomic_DNA"/>
</dbReference>
<dbReference type="Proteomes" id="UP000460290">
    <property type="component" value="Unassembled WGS sequence"/>
</dbReference>
<proteinExistence type="predicted"/>
<evidence type="ECO:0000313" key="1">
    <source>
        <dbReference type="EMBL" id="MXO84355.1"/>
    </source>
</evidence>